<evidence type="ECO:0000313" key="2">
    <source>
        <dbReference type="EMBL" id="MFC3227190.1"/>
    </source>
</evidence>
<proteinExistence type="predicted"/>
<keyword evidence="3" id="KW-1185">Reference proteome</keyword>
<evidence type="ECO:0000313" key="3">
    <source>
        <dbReference type="Proteomes" id="UP001595528"/>
    </source>
</evidence>
<dbReference type="InterPro" id="IPR036390">
    <property type="entry name" value="WH_DNA-bd_sf"/>
</dbReference>
<organism evidence="2 3">
    <name type="scientific">Marinibaculum pumilum</name>
    <dbReference type="NCBI Taxonomy" id="1766165"/>
    <lineage>
        <taxon>Bacteria</taxon>
        <taxon>Pseudomonadati</taxon>
        <taxon>Pseudomonadota</taxon>
        <taxon>Alphaproteobacteria</taxon>
        <taxon>Rhodospirillales</taxon>
        <taxon>Rhodospirillaceae</taxon>
        <taxon>Marinibaculum</taxon>
    </lineage>
</organism>
<sequence>MAWLAWTLLAFAAALAGHAVLGRLGGRLGAGGSAVKRFLLVGGPVGLLLIGGLLAGHGLAVQPIVAALAYGLLCELYLFLFTLAANSVTLGILRRLTDGPLDETQIAKDYDTAAMVDRRLDQLVAGGLLQREDDRYRPTAQGARTARSFARLRRLFRHPEVR</sequence>
<comment type="caution">
    <text evidence="2">The sequence shown here is derived from an EMBL/GenBank/DDBJ whole genome shotgun (WGS) entry which is preliminary data.</text>
</comment>
<protein>
    <recommendedName>
        <fullName evidence="4">HTH marR-type domain-containing protein</fullName>
    </recommendedName>
</protein>
<dbReference type="RefSeq" id="WP_379899351.1">
    <property type="nucleotide sequence ID" value="NZ_JBHRTR010000020.1"/>
</dbReference>
<dbReference type="Gene3D" id="1.10.10.10">
    <property type="entry name" value="Winged helix-like DNA-binding domain superfamily/Winged helix DNA-binding domain"/>
    <property type="match status" value="1"/>
</dbReference>
<dbReference type="SUPFAM" id="SSF46785">
    <property type="entry name" value="Winged helix' DNA-binding domain"/>
    <property type="match status" value="1"/>
</dbReference>
<evidence type="ECO:0000256" key="1">
    <source>
        <dbReference type="SAM" id="Phobius"/>
    </source>
</evidence>
<dbReference type="InterPro" id="IPR036388">
    <property type="entry name" value="WH-like_DNA-bd_sf"/>
</dbReference>
<accession>A0ABV7KYE0</accession>
<reference evidence="3" key="1">
    <citation type="journal article" date="2019" name="Int. J. Syst. Evol. Microbiol.">
        <title>The Global Catalogue of Microorganisms (GCM) 10K type strain sequencing project: providing services to taxonomists for standard genome sequencing and annotation.</title>
        <authorList>
            <consortium name="The Broad Institute Genomics Platform"/>
            <consortium name="The Broad Institute Genome Sequencing Center for Infectious Disease"/>
            <person name="Wu L."/>
            <person name="Ma J."/>
        </authorList>
    </citation>
    <scope>NUCLEOTIDE SEQUENCE [LARGE SCALE GENOMIC DNA]</scope>
    <source>
        <strain evidence="3">KCTC 42964</strain>
    </source>
</reference>
<keyword evidence="1" id="KW-0812">Transmembrane</keyword>
<dbReference type="EMBL" id="JBHRTR010000020">
    <property type="protein sequence ID" value="MFC3227190.1"/>
    <property type="molecule type" value="Genomic_DNA"/>
</dbReference>
<dbReference type="Proteomes" id="UP001595528">
    <property type="component" value="Unassembled WGS sequence"/>
</dbReference>
<name>A0ABV7KYE0_9PROT</name>
<feature type="transmembrane region" description="Helical" evidence="1">
    <location>
        <begin position="64"/>
        <end position="85"/>
    </location>
</feature>
<gene>
    <name evidence="2" type="ORF">ACFOGJ_08120</name>
</gene>
<feature type="transmembrane region" description="Helical" evidence="1">
    <location>
        <begin position="38"/>
        <end position="57"/>
    </location>
</feature>
<keyword evidence="1" id="KW-1133">Transmembrane helix</keyword>
<keyword evidence="1" id="KW-0472">Membrane</keyword>
<evidence type="ECO:0008006" key="4">
    <source>
        <dbReference type="Google" id="ProtNLM"/>
    </source>
</evidence>